<evidence type="ECO:0000313" key="9">
    <source>
        <dbReference type="EMBL" id="TNU73212.1"/>
    </source>
</evidence>
<dbReference type="SUPFAM" id="SSF55060">
    <property type="entry name" value="GHMP Kinase, C-terminal domain"/>
    <property type="match status" value="1"/>
</dbReference>
<dbReference type="InterPro" id="IPR035102">
    <property type="entry name" value="Phosphomevalonate_kinase"/>
</dbReference>
<dbReference type="EMBL" id="VENP01000057">
    <property type="protein sequence ID" value="TNU73212.1"/>
    <property type="molecule type" value="Genomic_DNA"/>
</dbReference>
<comment type="pathway">
    <text evidence="1">Isoprenoid biosynthesis; isopentenyl diphosphate biosynthesis via mevalonate pathway; isopentenyl diphosphate from (R)-mevalonate: step 2/3.</text>
</comment>
<evidence type="ECO:0000259" key="7">
    <source>
        <dbReference type="Pfam" id="PF00288"/>
    </source>
</evidence>
<dbReference type="InterPro" id="IPR020568">
    <property type="entry name" value="Ribosomal_Su5_D2-typ_SF"/>
</dbReference>
<accession>A0A5C5BAY6</accession>
<dbReference type="InterPro" id="IPR036554">
    <property type="entry name" value="GHMP_kinase_C_sf"/>
</dbReference>
<dbReference type="PANTHER" id="PTHR31814:SF2">
    <property type="entry name" value="PHOSPHOMEVALONATE KINASE"/>
    <property type="match status" value="1"/>
</dbReference>
<dbReference type="GO" id="GO:0004631">
    <property type="term" value="F:phosphomevalonate kinase activity"/>
    <property type="evidence" value="ECO:0007669"/>
    <property type="project" value="UniProtKB-EC"/>
</dbReference>
<dbReference type="InterPro" id="IPR006204">
    <property type="entry name" value="GHMP_kinase_N_dom"/>
</dbReference>
<evidence type="ECO:0000256" key="4">
    <source>
        <dbReference type="ARBA" id="ARBA00022741"/>
    </source>
</evidence>
<dbReference type="RefSeq" id="WP_139987447.1">
    <property type="nucleotide sequence ID" value="NZ_VENP01000057.1"/>
</dbReference>
<keyword evidence="5 9" id="KW-0418">Kinase</keyword>
<dbReference type="GO" id="GO:0005524">
    <property type="term" value="F:ATP binding"/>
    <property type="evidence" value="ECO:0007669"/>
    <property type="project" value="UniProtKB-KW"/>
</dbReference>
<evidence type="ECO:0000259" key="8">
    <source>
        <dbReference type="Pfam" id="PF08544"/>
    </source>
</evidence>
<dbReference type="Pfam" id="PF00288">
    <property type="entry name" value="GHMP_kinases_N"/>
    <property type="match status" value="1"/>
</dbReference>
<dbReference type="GO" id="GO:0019287">
    <property type="term" value="P:isopentenyl diphosphate biosynthetic process, mevalonate pathway"/>
    <property type="evidence" value="ECO:0007669"/>
    <property type="project" value="UniProtKB-UniPathway"/>
</dbReference>
<keyword evidence="6" id="KW-0067">ATP-binding</keyword>
<dbReference type="SUPFAM" id="SSF54211">
    <property type="entry name" value="Ribosomal protein S5 domain 2-like"/>
    <property type="match status" value="1"/>
</dbReference>
<dbReference type="InterPro" id="IPR005917">
    <property type="entry name" value="Pmev_kinase_bact"/>
</dbReference>
<evidence type="ECO:0000256" key="6">
    <source>
        <dbReference type="ARBA" id="ARBA00022840"/>
    </source>
</evidence>
<organism evidence="9 10">
    <name type="scientific">Miniimonas arenae</name>
    <dbReference type="NCBI Taxonomy" id="676201"/>
    <lineage>
        <taxon>Bacteria</taxon>
        <taxon>Bacillati</taxon>
        <taxon>Actinomycetota</taxon>
        <taxon>Actinomycetes</taxon>
        <taxon>Micrococcales</taxon>
        <taxon>Beutenbergiaceae</taxon>
        <taxon>Miniimonas</taxon>
    </lineage>
</organism>
<evidence type="ECO:0000313" key="10">
    <source>
        <dbReference type="Proteomes" id="UP000313849"/>
    </source>
</evidence>
<dbReference type="InterPro" id="IPR013750">
    <property type="entry name" value="GHMP_kinase_C_dom"/>
</dbReference>
<keyword evidence="4" id="KW-0547">Nucleotide-binding</keyword>
<reference evidence="9 10" key="1">
    <citation type="submission" date="2019-06" db="EMBL/GenBank/DDBJ databases">
        <title>Draft genome sequence of Miniimonas arenae KCTC 19750T isolated from sea sand.</title>
        <authorList>
            <person name="Park S.-J."/>
        </authorList>
    </citation>
    <scope>NUCLEOTIDE SEQUENCE [LARGE SCALE GENOMIC DNA]</scope>
    <source>
        <strain evidence="9 10">KCTC 19750</strain>
    </source>
</reference>
<feature type="domain" description="GHMP kinase N-terminal" evidence="7">
    <location>
        <begin position="94"/>
        <end position="154"/>
    </location>
</feature>
<keyword evidence="3 9" id="KW-0808">Transferase</keyword>
<dbReference type="Proteomes" id="UP000313849">
    <property type="component" value="Unassembled WGS sequence"/>
</dbReference>
<dbReference type="PRINTS" id="PR00959">
    <property type="entry name" value="MEVGALKINASE"/>
</dbReference>
<evidence type="ECO:0000256" key="2">
    <source>
        <dbReference type="ARBA" id="ARBA00012958"/>
    </source>
</evidence>
<evidence type="ECO:0000256" key="3">
    <source>
        <dbReference type="ARBA" id="ARBA00022679"/>
    </source>
</evidence>
<dbReference type="AlphaFoldDB" id="A0A5C5BAY6"/>
<dbReference type="Gene3D" id="3.30.70.890">
    <property type="entry name" value="GHMP kinase, C-terminal domain"/>
    <property type="match status" value="1"/>
</dbReference>
<dbReference type="OrthoDB" id="1522677at2"/>
<dbReference type="NCBIfam" id="TIGR01220">
    <property type="entry name" value="Pmev_kin_Gr_pos"/>
    <property type="match status" value="1"/>
</dbReference>
<feature type="domain" description="GHMP kinase C-terminal" evidence="8">
    <location>
        <begin position="257"/>
        <end position="326"/>
    </location>
</feature>
<evidence type="ECO:0000256" key="1">
    <source>
        <dbReference type="ARBA" id="ARBA00005017"/>
    </source>
</evidence>
<gene>
    <name evidence="9" type="ORF">FH969_12500</name>
</gene>
<dbReference type="Gene3D" id="3.30.230.10">
    <property type="match status" value="1"/>
</dbReference>
<keyword evidence="10" id="KW-1185">Reference proteome</keyword>
<proteinExistence type="predicted"/>
<protein>
    <recommendedName>
        <fullName evidence="2">phosphomevalonate kinase</fullName>
        <ecNumber evidence="2">2.7.4.2</ecNumber>
    </recommendedName>
</protein>
<dbReference type="EC" id="2.7.4.2" evidence="2"/>
<dbReference type="PANTHER" id="PTHR31814">
    <property type="match status" value="1"/>
</dbReference>
<evidence type="ECO:0000256" key="5">
    <source>
        <dbReference type="ARBA" id="ARBA00022777"/>
    </source>
</evidence>
<dbReference type="Pfam" id="PF08544">
    <property type="entry name" value="GHMP_kinases_C"/>
    <property type="match status" value="1"/>
</dbReference>
<dbReference type="InterPro" id="IPR014721">
    <property type="entry name" value="Ribsml_uS5_D2-typ_fold_subgr"/>
</dbReference>
<comment type="caution">
    <text evidence="9">The sequence shown here is derived from an EMBL/GenBank/DDBJ whole genome shotgun (WGS) entry which is preliminary data.</text>
</comment>
<dbReference type="UniPathway" id="UPA00057">
    <property type="reaction ID" value="UER00099"/>
</dbReference>
<name>A0A5C5BAY6_9MICO</name>
<sequence length="352" mass="35496">MRRVVASAPGKLFVGGEHAVTDAGQPAVLVAVDRRLELTLASSDRTRGLDQEGRYVRAVAAVIAHVAAERGRDGGPYAVSTRSTLVDPAVGDAPARKYGLGSSAAVTVAAVRGLDVWHGLGLTPQEQFKVALLATLRVNPRASGADVATSLRGGWVSYCSPDRAWVHAHDDADDPAATARLVRAEWPGLASASLPTPTSLALRVGWTGSPASTVSIVSAVRAVGLTPQFLAASRAGVDALVAAVQADDPDAARDAVRTIRAALRDLGSAVGVGIETPLLTALADAAEAHGFAGKSSGAGGGDCGIAVGAAGDEHAVAGLEAAWAEAGIVPLHLAVDAGAWVEDSESDAEGDA</sequence>